<dbReference type="PANTHER" id="PTHR31563:SF10">
    <property type="entry name" value="ION CHANNEL POLLUX-RELATED"/>
    <property type="match status" value="1"/>
</dbReference>
<dbReference type="EMBL" id="JMCB01000028">
    <property type="protein sequence ID" value="KFE60899.1"/>
    <property type="molecule type" value="Genomic_DNA"/>
</dbReference>
<dbReference type="STRING" id="394096.DB31_4812"/>
<dbReference type="GO" id="GO:0034220">
    <property type="term" value="P:monoatomic ion transmembrane transport"/>
    <property type="evidence" value="ECO:0007669"/>
    <property type="project" value="UniProtKB-KW"/>
</dbReference>
<reference evidence="10 11" key="1">
    <citation type="submission" date="2014-04" db="EMBL/GenBank/DDBJ databases">
        <title>Genome assembly of Hyalangium minutum DSM 14724.</title>
        <authorList>
            <person name="Sharma G."/>
            <person name="Subramanian S."/>
        </authorList>
    </citation>
    <scope>NUCLEOTIDE SEQUENCE [LARGE SCALE GENOMIC DNA]</scope>
    <source>
        <strain evidence="10 11">DSM 14724</strain>
    </source>
</reference>
<accession>A0A085VZN6</accession>
<dbReference type="InterPro" id="IPR044849">
    <property type="entry name" value="CASTOR/POLLUX/SYM8-like"/>
</dbReference>
<keyword evidence="2" id="KW-0813">Transport</keyword>
<dbReference type="Proteomes" id="UP000028725">
    <property type="component" value="Unassembled WGS sequence"/>
</dbReference>
<evidence type="ECO:0000313" key="11">
    <source>
        <dbReference type="Proteomes" id="UP000028725"/>
    </source>
</evidence>
<keyword evidence="6 8" id="KW-0472">Membrane</keyword>
<proteinExistence type="predicted"/>
<evidence type="ECO:0000256" key="2">
    <source>
        <dbReference type="ARBA" id="ARBA00022448"/>
    </source>
</evidence>
<comment type="subcellular location">
    <subcellularLocation>
        <location evidence="1">Endomembrane system</location>
        <topology evidence="1">Multi-pass membrane protein</topology>
    </subcellularLocation>
</comment>
<feature type="domain" description="CASTOR/POLLUX/SYM8 ion channel conserved" evidence="9">
    <location>
        <begin position="283"/>
        <end position="374"/>
    </location>
</feature>
<dbReference type="RefSeq" id="WP_044198882.1">
    <property type="nucleotide sequence ID" value="NZ_JMCB01000028.1"/>
</dbReference>
<evidence type="ECO:0000256" key="7">
    <source>
        <dbReference type="ARBA" id="ARBA00023303"/>
    </source>
</evidence>
<evidence type="ECO:0000259" key="9">
    <source>
        <dbReference type="Pfam" id="PF06241"/>
    </source>
</evidence>
<evidence type="ECO:0000256" key="8">
    <source>
        <dbReference type="SAM" id="Phobius"/>
    </source>
</evidence>
<dbReference type="PATRIC" id="fig|394096.3.peg.8541"/>
<evidence type="ECO:0000313" key="10">
    <source>
        <dbReference type="EMBL" id="KFE60899.1"/>
    </source>
</evidence>
<gene>
    <name evidence="10" type="ORF">DB31_4812</name>
</gene>
<dbReference type="InterPro" id="IPR036291">
    <property type="entry name" value="NAD(P)-bd_dom_sf"/>
</dbReference>
<keyword evidence="5" id="KW-0406">Ion transport</keyword>
<name>A0A085VZN6_9BACT</name>
<protein>
    <recommendedName>
        <fullName evidence="9">CASTOR/POLLUX/SYM8 ion channel conserved domain-containing protein</fullName>
    </recommendedName>
</protein>
<comment type="caution">
    <text evidence="10">The sequence shown here is derived from an EMBL/GenBank/DDBJ whole genome shotgun (WGS) entry which is preliminary data.</text>
</comment>
<keyword evidence="7" id="KW-0407">Ion channel</keyword>
<feature type="transmembrane region" description="Helical" evidence="8">
    <location>
        <begin position="30"/>
        <end position="54"/>
    </location>
</feature>
<dbReference type="InterPro" id="IPR010420">
    <property type="entry name" value="CASTOR/POLLUX/SYM8_dom"/>
</dbReference>
<evidence type="ECO:0000256" key="3">
    <source>
        <dbReference type="ARBA" id="ARBA00022692"/>
    </source>
</evidence>
<keyword evidence="4 8" id="KW-1133">Transmembrane helix</keyword>
<evidence type="ECO:0000256" key="4">
    <source>
        <dbReference type="ARBA" id="ARBA00022989"/>
    </source>
</evidence>
<evidence type="ECO:0000256" key="6">
    <source>
        <dbReference type="ARBA" id="ARBA00023136"/>
    </source>
</evidence>
<evidence type="ECO:0000256" key="1">
    <source>
        <dbReference type="ARBA" id="ARBA00004127"/>
    </source>
</evidence>
<dbReference type="Gene3D" id="3.40.50.720">
    <property type="entry name" value="NAD(P)-binding Rossmann-like Domain"/>
    <property type="match status" value="1"/>
</dbReference>
<keyword evidence="11" id="KW-1185">Reference proteome</keyword>
<sequence>MQASLLRRAGRAGRAWLIYRLDQLLTYPPLVQVAVLLLLTAILISAFAVLALAVHPGDAQFPGASEALWWSVTHFLDGGTMAGDPIRLRVLALGATGTGILALSLLTAALASKMGERITDMRSGLNPVVERGHVLCLGYAPNVALVARELARSGQRCTLVVLAPEDKDRIDAALRPARQVPGHRLRTVVRTGDPRNEQALLRVAAPSARAVIVTPPATLSDDDSVQWTLSTLLAMRRVAETGFEGRVIVEARHTEARELLSLAGEPGVAGEGQLAMDIIAADEVVASILAASTRQDGIYFVLRHLLAFDGCEFYIEPLPDSLVGQSFDEVHARVHDAILVGVRTEAGEMILCPAPASPRKLARGDRLILLASGFGRWRLGSELPSSQLPAHSAVPDPTPQHVSIVGFNSTLPHLLRELSAILPTGSRVQVVAGENSPRALPMVEDLSQKESAIQLSCDTRPAAPLMHRGQHEMCRADAVVILGNEDPHDENGDASALAMLLRLRHGQKVSGHRARRVVTEVRDPRSALHIAPRRGDCVVSSGVVAMLLAQVVLDPDVAPVYRELLSPRGVAVRLRPRRVYVSAGSATFDQVLANARARGEIALGFYPDPRSHGQAQARQRLEEGDVELGEDAWLNPPWDTRVPDTEDAQVVVLAHERDTPS</sequence>
<evidence type="ECO:0000256" key="5">
    <source>
        <dbReference type="ARBA" id="ARBA00023065"/>
    </source>
</evidence>
<dbReference type="AlphaFoldDB" id="A0A085VZN6"/>
<dbReference type="GO" id="GO:0012505">
    <property type="term" value="C:endomembrane system"/>
    <property type="evidence" value="ECO:0007669"/>
    <property type="project" value="UniProtKB-SubCell"/>
</dbReference>
<keyword evidence="3 8" id="KW-0812">Transmembrane</keyword>
<dbReference type="PANTHER" id="PTHR31563">
    <property type="entry name" value="ION CHANNEL POLLUX-RELATED"/>
    <property type="match status" value="1"/>
</dbReference>
<organism evidence="10 11">
    <name type="scientific">Hyalangium minutum</name>
    <dbReference type="NCBI Taxonomy" id="394096"/>
    <lineage>
        <taxon>Bacteria</taxon>
        <taxon>Pseudomonadati</taxon>
        <taxon>Myxococcota</taxon>
        <taxon>Myxococcia</taxon>
        <taxon>Myxococcales</taxon>
        <taxon>Cystobacterineae</taxon>
        <taxon>Archangiaceae</taxon>
        <taxon>Hyalangium</taxon>
    </lineage>
</organism>
<feature type="transmembrane region" description="Helical" evidence="8">
    <location>
        <begin position="90"/>
        <end position="112"/>
    </location>
</feature>
<dbReference type="OrthoDB" id="6402943at2"/>
<dbReference type="SUPFAM" id="SSF51735">
    <property type="entry name" value="NAD(P)-binding Rossmann-fold domains"/>
    <property type="match status" value="1"/>
</dbReference>
<dbReference type="Pfam" id="PF06241">
    <property type="entry name" value="Castor_Poll_mid"/>
    <property type="match status" value="1"/>
</dbReference>